<comment type="caution">
    <text evidence="2">The sequence shown here is derived from an EMBL/GenBank/DDBJ whole genome shotgun (WGS) entry which is preliminary data.</text>
</comment>
<dbReference type="AlphaFoldDB" id="A0A1G2DZY4"/>
<feature type="region of interest" description="Disordered" evidence="1">
    <location>
        <begin position="119"/>
        <end position="149"/>
    </location>
</feature>
<name>A0A1G2DZY4_9BACT</name>
<accession>A0A1G2DZY4</accession>
<gene>
    <name evidence="2" type="ORF">A2175_01430</name>
</gene>
<organism evidence="2 3">
    <name type="scientific">Candidatus Nealsonbacteria bacterium RBG_13_42_11</name>
    <dbReference type="NCBI Taxonomy" id="1801663"/>
    <lineage>
        <taxon>Bacteria</taxon>
        <taxon>Candidatus Nealsoniibacteriota</taxon>
    </lineage>
</organism>
<proteinExistence type="predicted"/>
<evidence type="ECO:0000313" key="2">
    <source>
        <dbReference type="EMBL" id="OGZ18972.1"/>
    </source>
</evidence>
<feature type="compositionally biased region" description="Basic and acidic residues" evidence="1">
    <location>
        <begin position="119"/>
        <end position="135"/>
    </location>
</feature>
<sequence length="149" mass="17142">MTKELTQEQYWKYFQNISDELKNAIFSDETAENIFDVCDRNDLSLEKITEIARYSGRVLLGVLLPEDFQKTLEKELGLETEIAKKIAHEINRFVFYPVKPALEQLYNIGIATGEKKPETIPLKTGEKELPAEEKTATPSKADTYREPIE</sequence>
<evidence type="ECO:0000256" key="1">
    <source>
        <dbReference type="SAM" id="MobiDB-lite"/>
    </source>
</evidence>
<protein>
    <submittedName>
        <fullName evidence="2">Uncharacterized protein</fullName>
    </submittedName>
</protein>
<dbReference type="STRING" id="1801663.A2175_01430"/>
<dbReference type="EMBL" id="MHLY01000003">
    <property type="protein sequence ID" value="OGZ18972.1"/>
    <property type="molecule type" value="Genomic_DNA"/>
</dbReference>
<dbReference type="Proteomes" id="UP000176755">
    <property type="component" value="Unassembled WGS sequence"/>
</dbReference>
<reference evidence="2 3" key="1">
    <citation type="journal article" date="2016" name="Nat. Commun.">
        <title>Thousands of microbial genomes shed light on interconnected biogeochemical processes in an aquifer system.</title>
        <authorList>
            <person name="Anantharaman K."/>
            <person name="Brown C.T."/>
            <person name="Hug L.A."/>
            <person name="Sharon I."/>
            <person name="Castelle C.J."/>
            <person name="Probst A.J."/>
            <person name="Thomas B.C."/>
            <person name="Singh A."/>
            <person name="Wilkins M.J."/>
            <person name="Karaoz U."/>
            <person name="Brodie E.L."/>
            <person name="Williams K.H."/>
            <person name="Hubbard S.S."/>
            <person name="Banfield J.F."/>
        </authorList>
    </citation>
    <scope>NUCLEOTIDE SEQUENCE [LARGE SCALE GENOMIC DNA]</scope>
</reference>
<evidence type="ECO:0000313" key="3">
    <source>
        <dbReference type="Proteomes" id="UP000176755"/>
    </source>
</evidence>